<keyword evidence="2" id="KW-1185">Reference proteome</keyword>
<evidence type="ECO:0000313" key="1">
    <source>
        <dbReference type="EMBL" id="WAJ71709.1"/>
    </source>
</evidence>
<reference evidence="1" key="1">
    <citation type="submission" date="2022-10" db="EMBL/GenBank/DDBJ databases">
        <title>Catenovulum adriacola sp. nov. isolated in the Harbour of Susak.</title>
        <authorList>
            <person name="Schoch T."/>
            <person name="Reich S.J."/>
            <person name="Stoeferle S."/>
            <person name="Flaiz M."/>
            <person name="Kazda M."/>
            <person name="Riedel C.U."/>
            <person name="Duerre P."/>
        </authorList>
    </citation>
    <scope>NUCLEOTIDE SEQUENCE</scope>
    <source>
        <strain evidence="1">TS8</strain>
        <plasmid evidence="1">pCadTS8_1</plasmid>
    </source>
</reference>
<gene>
    <name evidence="1" type="ORF">OLW01_15325</name>
</gene>
<organism evidence="1 2">
    <name type="scientific">Catenovulum adriaticum</name>
    <dbReference type="NCBI Taxonomy" id="2984846"/>
    <lineage>
        <taxon>Bacteria</taxon>
        <taxon>Pseudomonadati</taxon>
        <taxon>Pseudomonadota</taxon>
        <taxon>Gammaproteobacteria</taxon>
        <taxon>Alteromonadales</taxon>
        <taxon>Alteromonadaceae</taxon>
        <taxon>Catenovulum</taxon>
    </lineage>
</organism>
<sequence>MNTLNGQLNTSNLVKSLVSLSVIFALTACNGDDGKMGLQGEMGAPGMDGEDGQDGSPGFVQSRFLLSNNGSDNAGTIDWVNQNGAQLKRFTSGNNEGVAIDPLQNLIHAGDSNAGSIKTLCHFEHRANGAMYNANIDRDISGANTGLVNPKGIHFAQGKGLILIADFNAMQVSVFGSAAAGDVTPLAETPTTAKPWDLVYDEVNDRLFVALTDGTVAVYDNYVASDYVAMPARTITPSDSEQVKTSVNIHGITYDRLLDKLVLSDVGDASSASDGKIFVISNASTVDGMTPVDREIAGPMSMLGNPVDIVLSGSDLRVAEKSNDAILVFSNIYSGPSGDIKPDLSTQTSKPESLVQAKSKLMYSDISDTWQTGVSLLGVAVSSNPGTAGATTGQIAQFSSALNAQSTSFDSTMSIESVVFDLAGDSYTSFDNPNTSTGGIIIGNRVAVERSAGSYTESRDRMIMGADTGLISPKGLDVASNQGLILVAENNANTPAILIYSTCAAGNVTPLISLIPADSARPWDVDYDAHTDRAYVALTNGSIAVFDQVNAKILAGQTSVNGQDRTIIPAISGTAVTAPTNIHGIDYDPATNSLIVSDVGSAADPADGKLYVLPSASNASGLTDMSVRIAGVNSQLGNPVDIMYTGKDLYVAEKSNSLVMRFDNIINSSGGDISADASMSYTAPESVAIIPSYLHRAE</sequence>
<protein>
    <recommendedName>
        <fullName evidence="3">NHL repeat containing protein</fullName>
    </recommendedName>
</protein>
<keyword evidence="1" id="KW-0614">Plasmid</keyword>
<geneLocation type="plasmid" evidence="1 2">
    <name>pCadTS8_1</name>
</geneLocation>
<evidence type="ECO:0008006" key="3">
    <source>
        <dbReference type="Google" id="ProtNLM"/>
    </source>
</evidence>
<dbReference type="EMBL" id="CP109966">
    <property type="protein sequence ID" value="WAJ71709.1"/>
    <property type="molecule type" value="Genomic_DNA"/>
</dbReference>
<evidence type="ECO:0000313" key="2">
    <source>
        <dbReference type="Proteomes" id="UP001163726"/>
    </source>
</evidence>
<dbReference type="SUPFAM" id="SSF63825">
    <property type="entry name" value="YWTD domain"/>
    <property type="match status" value="2"/>
</dbReference>
<name>A0ABY7AQF3_9ALTE</name>
<proteinExistence type="predicted"/>
<dbReference type="RefSeq" id="WP_268076395.1">
    <property type="nucleotide sequence ID" value="NZ_CP109966.1"/>
</dbReference>
<accession>A0ABY7AQF3</accession>
<dbReference type="Proteomes" id="UP001163726">
    <property type="component" value="Plasmid pCadTS8_1"/>
</dbReference>